<evidence type="ECO:0000313" key="3">
    <source>
        <dbReference type="Proteomes" id="UP000002743"/>
    </source>
</evidence>
<dbReference type="Proteomes" id="UP000002743">
    <property type="component" value="Chromosome"/>
</dbReference>
<gene>
    <name evidence="2" type="ordered locus">Msip34_2444</name>
</gene>
<evidence type="ECO:0000256" key="1">
    <source>
        <dbReference type="SAM" id="Phobius"/>
    </source>
</evidence>
<keyword evidence="1" id="KW-1133">Transmembrane helix</keyword>
<reference evidence="2 3" key="2">
    <citation type="journal article" date="2011" name="J. Bacteriol.">
        <title>Genomes of three methylotrophs from a single niche uncover genetic and metabolic divergence of Methylophilaceae.</title>
        <authorList>
            <person name="Lapidus A."/>
            <person name="Clum A."/>
            <person name="Labutti K."/>
            <person name="Kaluzhnaya M.G."/>
            <person name="Lim S."/>
            <person name="Beck D.A."/>
            <person name="Glavina Del Rio T."/>
            <person name="Nolan M."/>
            <person name="Mavromatis K."/>
            <person name="Huntemann M."/>
            <person name="Lucas S."/>
            <person name="Lidstrom M.E."/>
            <person name="Ivanova N."/>
            <person name="Chistoserdova L."/>
        </authorList>
    </citation>
    <scope>NUCLEOTIDE SEQUENCE [LARGE SCALE GENOMIC DNA]</scope>
    <source>
        <strain evidence="2 3">SIP3-4</strain>
    </source>
</reference>
<reference evidence="3" key="1">
    <citation type="submission" date="2009-07" db="EMBL/GenBank/DDBJ databases">
        <title>Complete sequence of chromosome of Methylovorus sp. SIP3-4.</title>
        <authorList>
            <person name="Lucas S."/>
            <person name="Copeland A."/>
            <person name="Lapidus A."/>
            <person name="Glavina del Rio T."/>
            <person name="Tice H."/>
            <person name="Bruce D."/>
            <person name="Goodwin L."/>
            <person name="Pitluck S."/>
            <person name="Clum A."/>
            <person name="Larimer F."/>
            <person name="Land M."/>
            <person name="Hauser L."/>
            <person name="Kyrpides N."/>
            <person name="Mikhailova N."/>
            <person name="Kayluzhnaya M."/>
            <person name="Chistoserdova L."/>
        </authorList>
    </citation>
    <scope>NUCLEOTIDE SEQUENCE [LARGE SCALE GENOMIC DNA]</scope>
    <source>
        <strain evidence="3">SIP3-4</strain>
    </source>
</reference>
<name>C6XAE0_METGS</name>
<evidence type="ECO:0000313" key="2">
    <source>
        <dbReference type="EMBL" id="ACT51681.1"/>
    </source>
</evidence>
<dbReference type="AlphaFoldDB" id="C6XAE0"/>
<proteinExistence type="predicted"/>
<accession>C6XAE0</accession>
<dbReference type="KEGG" id="mei:Msip34_2444"/>
<dbReference type="HOGENOM" id="CLU_3154723_0_0_4"/>
<protein>
    <submittedName>
        <fullName evidence="2">Uncharacterized protein</fullName>
    </submittedName>
</protein>
<keyword evidence="3" id="KW-1185">Reference proteome</keyword>
<dbReference type="RefSeq" id="WP_013443153.1">
    <property type="nucleotide sequence ID" value="NC_012969.1"/>
</dbReference>
<dbReference type="EMBL" id="CP001674">
    <property type="protein sequence ID" value="ACT51681.1"/>
    <property type="molecule type" value="Genomic_DNA"/>
</dbReference>
<organism evidence="2 3">
    <name type="scientific">Methylovorus glucosotrophus (strain SIP3-4)</name>
    <dbReference type="NCBI Taxonomy" id="582744"/>
    <lineage>
        <taxon>Bacteria</taxon>
        <taxon>Pseudomonadati</taxon>
        <taxon>Pseudomonadota</taxon>
        <taxon>Betaproteobacteria</taxon>
        <taxon>Nitrosomonadales</taxon>
        <taxon>Methylophilaceae</taxon>
        <taxon>Methylovorus</taxon>
    </lineage>
</organism>
<feature type="transmembrane region" description="Helical" evidence="1">
    <location>
        <begin position="20"/>
        <end position="39"/>
    </location>
</feature>
<sequence length="48" mass="5644">MDKRNESLPARHGWRWHMVVAIVLLLVLVFIVLGFVLVMDPNWAYEHA</sequence>
<keyword evidence="1" id="KW-0472">Membrane</keyword>
<keyword evidence="1" id="KW-0812">Transmembrane</keyword>